<name>A0A507DU16_9FUNG</name>
<sequence>MALLAYYLIAFVALISAVAGQSSPNATCNSPIYCPGPILDAVQRAKLFNDSKTFVDKPTTKPLAEVLTAFSALSKPYTREALQSFVDANFGPEGTETEAIIPRDWKAAPDFLSNITDPTVREWAQTVHGYWRILTREFKDSTLLCEGCVSSLLPAKQSFVIPGGRFREIYYWDTYFVMLGLAKSEMFDTMSDMIDNFMDYVQQYGFMPNGARIYYLNRSQPPLLTQMVDLYVNTTRNTSQLAEWLPLLDREHDFWLRNRTITVPRNGTSFELNRYAVINSDPRPESYMEDVHTVDGAGLTGDAAAELYANLATGAETGWDFSSRWIENPINDTTQQAANLQRLVTKDVIPVDLNAILFANEVTLQELHARVGNDEESQKYRRMAEARRLAMWSVLYDDKLGEFRDWEMETQMHGEWSSASFWPSWAGVADRDPREKSTSSSSSSSPSAEQCEKMMGQFKVLETLNKDPGGITSTFYNTGLQWDYPNSWPPQTYIALNAITRTSKMCPNSSLPLTQYAATVAQTYIAQAFCSWRQTGGTLPSLPALSAGSESDQGHMFEKYNVTRIGAEGGGGEYVVQIGFGWTNGVALAILANQPYSAMSVPDCGPQPQSGGQPANGTDPATGASQPSAAFGKRSALPVWICAFTLFVVAFTS</sequence>
<comment type="caution">
    <text evidence="7">The sequence shown here is derived from an EMBL/GenBank/DDBJ whole genome shotgun (WGS) entry which is preliminary data.</text>
</comment>
<dbReference type="PANTHER" id="PTHR23403:SF1">
    <property type="entry name" value="TREHALASE"/>
    <property type="match status" value="1"/>
</dbReference>
<feature type="compositionally biased region" description="Polar residues" evidence="5">
    <location>
        <begin position="607"/>
        <end position="616"/>
    </location>
</feature>
<evidence type="ECO:0000256" key="4">
    <source>
        <dbReference type="RuleBase" id="RU361180"/>
    </source>
</evidence>
<dbReference type="PRINTS" id="PR00744">
    <property type="entry name" value="GLHYDRLASE37"/>
</dbReference>
<evidence type="ECO:0000256" key="3">
    <source>
        <dbReference type="ARBA" id="ARBA00023295"/>
    </source>
</evidence>
<comment type="similarity">
    <text evidence="1 4">Belongs to the glycosyl hydrolase 37 family.</text>
</comment>
<dbReference type="AlphaFoldDB" id="A0A507DU16"/>
<accession>A0A507DU16</accession>
<dbReference type="InterPro" id="IPR001661">
    <property type="entry name" value="Glyco_hydro_37"/>
</dbReference>
<keyword evidence="2 4" id="KW-0378">Hydrolase</keyword>
<evidence type="ECO:0000313" key="8">
    <source>
        <dbReference type="Proteomes" id="UP000318582"/>
    </source>
</evidence>
<feature type="region of interest" description="Disordered" evidence="5">
    <location>
        <begin position="601"/>
        <end position="628"/>
    </location>
</feature>
<evidence type="ECO:0000313" key="7">
    <source>
        <dbReference type="EMBL" id="TPX54725.1"/>
    </source>
</evidence>
<keyword evidence="6" id="KW-0732">Signal</keyword>
<feature type="chain" id="PRO_5021249866" description="Trehalase" evidence="6">
    <location>
        <begin position="21"/>
        <end position="653"/>
    </location>
</feature>
<dbReference type="GO" id="GO:0004555">
    <property type="term" value="F:alpha,alpha-trehalase activity"/>
    <property type="evidence" value="ECO:0007669"/>
    <property type="project" value="UniProtKB-EC"/>
</dbReference>
<evidence type="ECO:0000256" key="5">
    <source>
        <dbReference type="SAM" id="MobiDB-lite"/>
    </source>
</evidence>
<dbReference type="EC" id="3.2.1.28" evidence="4"/>
<feature type="signal peptide" evidence="6">
    <location>
        <begin position="1"/>
        <end position="20"/>
    </location>
</feature>
<dbReference type="InterPro" id="IPR012341">
    <property type="entry name" value="6hp_glycosidase-like_sf"/>
</dbReference>
<feature type="compositionally biased region" description="Low complexity" evidence="5">
    <location>
        <begin position="438"/>
        <end position="447"/>
    </location>
</feature>
<protein>
    <recommendedName>
        <fullName evidence="4">Trehalase</fullName>
        <ecNumber evidence="4">3.2.1.28</ecNumber>
    </recommendedName>
    <alternativeName>
        <fullName evidence="4">Alpha-trehalose glucohydrolase</fullName>
    </alternativeName>
</protein>
<proteinExistence type="inferred from homology"/>
<reference evidence="7 8" key="1">
    <citation type="journal article" date="2019" name="Sci. Rep.">
        <title>Comparative genomics of chytrid fungi reveal insights into the obligate biotrophic and pathogenic lifestyle of Synchytrium endobioticum.</title>
        <authorList>
            <person name="van de Vossenberg B.T.L.H."/>
            <person name="Warris S."/>
            <person name="Nguyen H.D.T."/>
            <person name="van Gent-Pelzer M.P.E."/>
            <person name="Joly D.L."/>
            <person name="van de Geest H.C."/>
            <person name="Bonants P.J.M."/>
            <person name="Smith D.S."/>
            <person name="Levesque C.A."/>
            <person name="van der Lee T.A.J."/>
        </authorList>
    </citation>
    <scope>NUCLEOTIDE SEQUENCE [LARGE SCALE GENOMIC DNA]</scope>
    <source>
        <strain evidence="7 8">CBS 809.83</strain>
    </source>
</reference>
<dbReference type="Gene3D" id="1.50.10.10">
    <property type="match status" value="1"/>
</dbReference>
<comment type="catalytic activity">
    <reaction evidence="4">
        <text>alpha,alpha-trehalose + H2O = alpha-D-glucose + beta-D-glucose</text>
        <dbReference type="Rhea" id="RHEA:32675"/>
        <dbReference type="ChEBI" id="CHEBI:15377"/>
        <dbReference type="ChEBI" id="CHEBI:15903"/>
        <dbReference type="ChEBI" id="CHEBI:16551"/>
        <dbReference type="ChEBI" id="CHEBI:17925"/>
        <dbReference type="EC" id="3.2.1.28"/>
    </reaction>
</comment>
<dbReference type="EMBL" id="QEAQ01000143">
    <property type="protein sequence ID" value="TPX54725.1"/>
    <property type="molecule type" value="Genomic_DNA"/>
</dbReference>
<dbReference type="STRING" id="109895.A0A507DU16"/>
<feature type="region of interest" description="Disordered" evidence="5">
    <location>
        <begin position="428"/>
        <end position="449"/>
    </location>
</feature>
<evidence type="ECO:0000256" key="1">
    <source>
        <dbReference type="ARBA" id="ARBA00005615"/>
    </source>
</evidence>
<dbReference type="InterPro" id="IPR008928">
    <property type="entry name" value="6-hairpin_glycosidase_sf"/>
</dbReference>
<dbReference type="Proteomes" id="UP000318582">
    <property type="component" value="Unassembled WGS sequence"/>
</dbReference>
<evidence type="ECO:0000256" key="2">
    <source>
        <dbReference type="ARBA" id="ARBA00022801"/>
    </source>
</evidence>
<evidence type="ECO:0000256" key="6">
    <source>
        <dbReference type="SAM" id="SignalP"/>
    </source>
</evidence>
<dbReference type="PANTHER" id="PTHR23403">
    <property type="entry name" value="TREHALASE"/>
    <property type="match status" value="1"/>
</dbReference>
<dbReference type="PROSITE" id="PS00927">
    <property type="entry name" value="TREHALASE_1"/>
    <property type="match status" value="1"/>
</dbReference>
<keyword evidence="3 4" id="KW-0326">Glycosidase</keyword>
<keyword evidence="8" id="KW-1185">Reference proteome</keyword>
<organism evidence="7 8">
    <name type="scientific">Powellomyces hirtus</name>
    <dbReference type="NCBI Taxonomy" id="109895"/>
    <lineage>
        <taxon>Eukaryota</taxon>
        <taxon>Fungi</taxon>
        <taxon>Fungi incertae sedis</taxon>
        <taxon>Chytridiomycota</taxon>
        <taxon>Chytridiomycota incertae sedis</taxon>
        <taxon>Chytridiomycetes</taxon>
        <taxon>Spizellomycetales</taxon>
        <taxon>Powellomycetaceae</taxon>
        <taxon>Powellomyces</taxon>
    </lineage>
</organism>
<dbReference type="GO" id="GO:0005993">
    <property type="term" value="P:trehalose catabolic process"/>
    <property type="evidence" value="ECO:0007669"/>
    <property type="project" value="TreeGrafter"/>
</dbReference>
<dbReference type="InterPro" id="IPR018232">
    <property type="entry name" value="Glyco_hydro_37_CS"/>
</dbReference>
<dbReference type="SUPFAM" id="SSF48208">
    <property type="entry name" value="Six-hairpin glycosidases"/>
    <property type="match status" value="1"/>
</dbReference>
<dbReference type="Pfam" id="PF01204">
    <property type="entry name" value="Trehalase"/>
    <property type="match status" value="2"/>
</dbReference>
<gene>
    <name evidence="7" type="ORF">PhCBS80983_g05803</name>
</gene>